<reference evidence="6 7" key="1">
    <citation type="submission" date="2020-08" db="EMBL/GenBank/DDBJ databases">
        <title>Sequencing the genomes of 1000 actinobacteria strains.</title>
        <authorList>
            <person name="Klenk H.-P."/>
        </authorList>
    </citation>
    <scope>NUCLEOTIDE SEQUENCE [LARGE SCALE GENOMIC DNA]</scope>
    <source>
        <strain evidence="6 7">DSM 23040</strain>
    </source>
</reference>
<keyword evidence="7" id="KW-1185">Reference proteome</keyword>
<accession>A0A839R068</accession>
<dbReference type="SUPFAM" id="SSF52540">
    <property type="entry name" value="P-loop containing nucleoside triphosphate hydrolases"/>
    <property type="match status" value="1"/>
</dbReference>
<dbReference type="Proteomes" id="UP000568050">
    <property type="component" value="Unassembled WGS sequence"/>
</dbReference>
<dbReference type="AlphaFoldDB" id="A0A839R068"/>
<evidence type="ECO:0000256" key="1">
    <source>
        <dbReference type="ARBA" id="ARBA00022448"/>
    </source>
</evidence>
<dbReference type="InterPro" id="IPR003439">
    <property type="entry name" value="ABC_transporter-like_ATP-bd"/>
</dbReference>
<evidence type="ECO:0000256" key="4">
    <source>
        <dbReference type="SAM" id="MobiDB-lite"/>
    </source>
</evidence>
<evidence type="ECO:0000313" key="6">
    <source>
        <dbReference type="EMBL" id="MBB3023621.1"/>
    </source>
</evidence>
<dbReference type="GO" id="GO:0016887">
    <property type="term" value="F:ATP hydrolysis activity"/>
    <property type="evidence" value="ECO:0007669"/>
    <property type="project" value="InterPro"/>
</dbReference>
<feature type="region of interest" description="Disordered" evidence="4">
    <location>
        <begin position="268"/>
        <end position="298"/>
    </location>
</feature>
<dbReference type="Pfam" id="PF00005">
    <property type="entry name" value="ABC_tran"/>
    <property type="match status" value="1"/>
</dbReference>
<dbReference type="InterPro" id="IPR027417">
    <property type="entry name" value="P-loop_NTPase"/>
</dbReference>
<dbReference type="GO" id="GO:0005524">
    <property type="term" value="F:ATP binding"/>
    <property type="evidence" value="ECO:0007669"/>
    <property type="project" value="UniProtKB-KW"/>
</dbReference>
<dbReference type="SMART" id="SM00382">
    <property type="entry name" value="AAA"/>
    <property type="match status" value="1"/>
</dbReference>
<keyword evidence="3" id="KW-0067">ATP-binding</keyword>
<dbReference type="InterPro" id="IPR017871">
    <property type="entry name" value="ABC_transporter-like_CS"/>
</dbReference>
<evidence type="ECO:0000313" key="7">
    <source>
        <dbReference type="Proteomes" id="UP000568050"/>
    </source>
</evidence>
<sequence length="298" mass="30916">MTDSVGAVDPARPDGAAAPVGPAVHVRARVPDRAVDLDLTWPLGTTLALIGPNGAGKTTTIDVLAGTLTGHGSTVTLGDRDLTGLPAHRRRLGCLEQRALLFPHMSVLANVEFGMRAHGVRRPRARAREELEAVGCGDFAGRRPHQVSGGQAQRIALARALATDPDLVLLDEPLAALDAALAPAMRRLLRARLAGTTALLVTHDVLDVLALADRVAVIEGGRLVAEGPTDAVLASAQTPFVEDFVGTDRADDAEDSVTLSRSRFEELLRAAGERGEGQQGSASPRGSGERGAGEGGTG</sequence>
<feature type="domain" description="ABC transporter" evidence="5">
    <location>
        <begin position="18"/>
        <end position="245"/>
    </location>
</feature>
<gene>
    <name evidence="6" type="ORF">FHX50_001918</name>
</gene>
<comment type="caution">
    <text evidence="6">The sequence shown here is derived from an EMBL/GenBank/DDBJ whole genome shotgun (WGS) entry which is preliminary data.</text>
</comment>
<dbReference type="PROSITE" id="PS50893">
    <property type="entry name" value="ABC_TRANSPORTER_2"/>
    <property type="match status" value="1"/>
</dbReference>
<dbReference type="InterPro" id="IPR050093">
    <property type="entry name" value="ABC_SmlMolc_Importer"/>
</dbReference>
<dbReference type="PANTHER" id="PTHR42781">
    <property type="entry name" value="SPERMIDINE/PUTRESCINE IMPORT ATP-BINDING PROTEIN POTA"/>
    <property type="match status" value="1"/>
</dbReference>
<dbReference type="Gene3D" id="3.40.50.300">
    <property type="entry name" value="P-loop containing nucleotide triphosphate hydrolases"/>
    <property type="match status" value="1"/>
</dbReference>
<keyword evidence="1" id="KW-0813">Transport</keyword>
<organism evidence="6 7">
    <name type="scientific">Helcobacillus massiliensis</name>
    <dbReference type="NCBI Taxonomy" id="521392"/>
    <lineage>
        <taxon>Bacteria</taxon>
        <taxon>Bacillati</taxon>
        <taxon>Actinomycetota</taxon>
        <taxon>Actinomycetes</taxon>
        <taxon>Micrococcales</taxon>
        <taxon>Dermabacteraceae</taxon>
        <taxon>Helcobacillus</taxon>
    </lineage>
</organism>
<evidence type="ECO:0000256" key="3">
    <source>
        <dbReference type="ARBA" id="ARBA00022840"/>
    </source>
</evidence>
<proteinExistence type="predicted"/>
<dbReference type="PROSITE" id="PS00211">
    <property type="entry name" value="ABC_TRANSPORTER_1"/>
    <property type="match status" value="1"/>
</dbReference>
<protein>
    <submittedName>
        <fullName evidence="6">ABC-type sulfate/molybdate transport systems ATPase subunit</fullName>
    </submittedName>
</protein>
<dbReference type="InterPro" id="IPR003593">
    <property type="entry name" value="AAA+_ATPase"/>
</dbReference>
<name>A0A839R068_9MICO</name>
<dbReference type="RefSeq" id="WP_183376971.1">
    <property type="nucleotide sequence ID" value="NZ_JACHWP010000008.1"/>
</dbReference>
<keyword evidence="2" id="KW-0547">Nucleotide-binding</keyword>
<dbReference type="PANTHER" id="PTHR42781:SF4">
    <property type="entry name" value="SPERMIDINE_PUTRESCINE IMPORT ATP-BINDING PROTEIN POTA"/>
    <property type="match status" value="1"/>
</dbReference>
<dbReference type="EMBL" id="JACHWP010000008">
    <property type="protein sequence ID" value="MBB3023621.1"/>
    <property type="molecule type" value="Genomic_DNA"/>
</dbReference>
<evidence type="ECO:0000256" key="2">
    <source>
        <dbReference type="ARBA" id="ARBA00022741"/>
    </source>
</evidence>
<evidence type="ECO:0000259" key="5">
    <source>
        <dbReference type="PROSITE" id="PS50893"/>
    </source>
</evidence>